<dbReference type="STRING" id="455193.SAMN05421805_10649"/>
<protein>
    <submittedName>
        <fullName evidence="3">TadE-like protein</fullName>
    </submittedName>
</protein>
<accession>A0A1I5AYF9</accession>
<evidence type="ECO:0000313" key="4">
    <source>
        <dbReference type="Proteomes" id="UP000199398"/>
    </source>
</evidence>
<dbReference type="EMBL" id="FOUP01000006">
    <property type="protein sequence ID" value="SFN67488.1"/>
    <property type="molecule type" value="Genomic_DNA"/>
</dbReference>
<dbReference type="AlphaFoldDB" id="A0A1I5AYF9"/>
<sequence>MAVETAVLAPLALILLVTVVQAGLWWHTRTLCHTAAHQGVQAARTVTGTAADAHTTARSFLDRASGLVGAPEITAHVDGRSVRVRVAATAPQILPIPGLGEVEQEAAGSKERFTLPGDLP</sequence>
<dbReference type="EMBL" id="RBXX01000002">
    <property type="protein sequence ID" value="RKT86408.1"/>
    <property type="molecule type" value="Genomic_DNA"/>
</dbReference>
<evidence type="ECO:0000313" key="5">
    <source>
        <dbReference type="Proteomes" id="UP000270697"/>
    </source>
</evidence>
<dbReference type="Proteomes" id="UP000199398">
    <property type="component" value="Unassembled WGS sequence"/>
</dbReference>
<evidence type="ECO:0000259" key="1">
    <source>
        <dbReference type="Pfam" id="PF07811"/>
    </source>
</evidence>
<keyword evidence="5" id="KW-1185">Reference proteome</keyword>
<gene>
    <name evidence="2" type="ORF">ATL45_4775</name>
    <name evidence="3" type="ORF">SAMN05421805_10649</name>
</gene>
<evidence type="ECO:0000313" key="2">
    <source>
        <dbReference type="EMBL" id="RKT86408.1"/>
    </source>
</evidence>
<evidence type="ECO:0000313" key="3">
    <source>
        <dbReference type="EMBL" id="SFN67488.1"/>
    </source>
</evidence>
<dbReference type="Proteomes" id="UP000270697">
    <property type="component" value="Unassembled WGS sequence"/>
</dbReference>
<reference evidence="3 4" key="1">
    <citation type="submission" date="2016-10" db="EMBL/GenBank/DDBJ databases">
        <authorList>
            <person name="de Groot N.N."/>
        </authorList>
    </citation>
    <scope>NUCLEOTIDE SEQUENCE [LARGE SCALE GENOMIC DNA]</scope>
    <source>
        <strain evidence="3 4">CPCC 201259</strain>
    </source>
</reference>
<reference evidence="2 5" key="2">
    <citation type="submission" date="2018-10" db="EMBL/GenBank/DDBJ databases">
        <title>Sequencing the genomes of 1000 actinobacteria strains.</title>
        <authorList>
            <person name="Klenk H.-P."/>
        </authorList>
    </citation>
    <scope>NUCLEOTIDE SEQUENCE [LARGE SCALE GENOMIC DNA]</scope>
    <source>
        <strain evidence="2 5">DSM 45119</strain>
    </source>
</reference>
<organism evidence="3 4">
    <name type="scientific">Saccharopolyspora antimicrobica</name>
    <dbReference type="NCBI Taxonomy" id="455193"/>
    <lineage>
        <taxon>Bacteria</taxon>
        <taxon>Bacillati</taxon>
        <taxon>Actinomycetota</taxon>
        <taxon>Actinomycetes</taxon>
        <taxon>Pseudonocardiales</taxon>
        <taxon>Pseudonocardiaceae</taxon>
        <taxon>Saccharopolyspora</taxon>
    </lineage>
</organism>
<dbReference type="InterPro" id="IPR012495">
    <property type="entry name" value="TadE-like_dom"/>
</dbReference>
<dbReference type="Pfam" id="PF07811">
    <property type="entry name" value="TadE"/>
    <property type="match status" value="1"/>
</dbReference>
<name>A0A1I5AYF9_9PSEU</name>
<proteinExistence type="predicted"/>
<feature type="domain" description="TadE-like" evidence="1">
    <location>
        <begin position="2"/>
        <end position="40"/>
    </location>
</feature>